<keyword evidence="7" id="KW-1185">Reference proteome</keyword>
<keyword evidence="2" id="KW-0238">DNA-binding</keyword>
<dbReference type="GO" id="GO:0003700">
    <property type="term" value="F:DNA-binding transcription factor activity"/>
    <property type="evidence" value="ECO:0007669"/>
    <property type="project" value="InterPro"/>
</dbReference>
<protein>
    <submittedName>
        <fullName evidence="6">AraC family transcriptional regulator</fullName>
    </submittedName>
</protein>
<dbReference type="AlphaFoldDB" id="A0A3G6THI1"/>
<dbReference type="Gene3D" id="1.10.10.60">
    <property type="entry name" value="Homeodomain-like"/>
    <property type="match status" value="1"/>
</dbReference>
<keyword evidence="1" id="KW-0805">Transcription regulation</keyword>
<dbReference type="SMART" id="SM00342">
    <property type="entry name" value="HTH_ARAC"/>
    <property type="match status" value="1"/>
</dbReference>
<evidence type="ECO:0000313" key="6">
    <source>
        <dbReference type="EMBL" id="AZB27393.1"/>
    </source>
</evidence>
<dbReference type="PROSITE" id="PS51257">
    <property type="entry name" value="PROKAR_LIPOPROTEIN"/>
    <property type="match status" value="1"/>
</dbReference>
<dbReference type="PANTHER" id="PTHR43280">
    <property type="entry name" value="ARAC-FAMILY TRANSCRIPTIONAL REGULATOR"/>
    <property type="match status" value="1"/>
</dbReference>
<gene>
    <name evidence="6" type="ORF">EG339_23775</name>
</gene>
<feature type="transmembrane region" description="Helical" evidence="4">
    <location>
        <begin position="61"/>
        <end position="83"/>
    </location>
</feature>
<dbReference type="PANTHER" id="PTHR43280:SF29">
    <property type="entry name" value="ARAC-FAMILY TRANSCRIPTIONAL REGULATOR"/>
    <property type="match status" value="1"/>
</dbReference>
<feature type="transmembrane region" description="Helical" evidence="4">
    <location>
        <begin position="128"/>
        <end position="148"/>
    </location>
</feature>
<dbReference type="SUPFAM" id="SSF46689">
    <property type="entry name" value="Homeodomain-like"/>
    <property type="match status" value="1"/>
</dbReference>
<sequence length="338" mass="39816">MKFSFYFQIIVILSCIIFLIKNKKDGKLPQLNIIFNFFYYSLFHNLYTFIAYYLYYPTEDFFFIEIGAPFGTAYGLFLYYGALKINNKMNINVKVHLIPILFWFLLYIIFFITGIYKNVGIRKIYNGCLYLFMVLSWLFYTIKLYIFLNKSDYSIKSKTILSTITYILTFTACVFISYLLTVRKNTNDFKRTLIYAAFLLCIIAVIRFYNYKKKTLTSEELSEIEEPADTEPADEQYQILLNIMESEKPFLIPKLTMGDLSKVSNIPVTKLAELLAYKKHTFATFVNSYRITYAINLLSTTDLPIEDIAYRCGFNSRSTFYKQFIRITGNHPGNYRTL</sequence>
<evidence type="ECO:0000259" key="5">
    <source>
        <dbReference type="PROSITE" id="PS01124"/>
    </source>
</evidence>
<evidence type="ECO:0000313" key="7">
    <source>
        <dbReference type="Proteomes" id="UP000271193"/>
    </source>
</evidence>
<organism evidence="6 7">
    <name type="scientific">Chryseobacterium bernardetii</name>
    <dbReference type="NCBI Taxonomy" id="1241978"/>
    <lineage>
        <taxon>Bacteria</taxon>
        <taxon>Pseudomonadati</taxon>
        <taxon>Bacteroidota</taxon>
        <taxon>Flavobacteriia</taxon>
        <taxon>Flavobacteriales</taxon>
        <taxon>Weeksellaceae</taxon>
        <taxon>Chryseobacterium group</taxon>
        <taxon>Chryseobacterium</taxon>
    </lineage>
</organism>
<dbReference type="InterPro" id="IPR009057">
    <property type="entry name" value="Homeodomain-like_sf"/>
</dbReference>
<evidence type="ECO:0000256" key="4">
    <source>
        <dbReference type="SAM" id="Phobius"/>
    </source>
</evidence>
<feature type="transmembrane region" description="Helical" evidence="4">
    <location>
        <begin position="95"/>
        <end position="116"/>
    </location>
</feature>
<dbReference type="KEGG" id="cben:EG339_23775"/>
<feature type="domain" description="HTH araC/xylS-type" evidence="5">
    <location>
        <begin position="234"/>
        <end position="338"/>
    </location>
</feature>
<proteinExistence type="predicted"/>
<dbReference type="Pfam" id="PF12833">
    <property type="entry name" value="HTH_18"/>
    <property type="match status" value="1"/>
</dbReference>
<feature type="transmembrane region" description="Helical" evidence="4">
    <location>
        <begin position="33"/>
        <end position="55"/>
    </location>
</feature>
<evidence type="ECO:0000256" key="1">
    <source>
        <dbReference type="ARBA" id="ARBA00023015"/>
    </source>
</evidence>
<dbReference type="PROSITE" id="PS01124">
    <property type="entry name" value="HTH_ARAC_FAMILY_2"/>
    <property type="match status" value="1"/>
</dbReference>
<accession>A0A3G6THI1</accession>
<keyword evidence="4" id="KW-0812">Transmembrane</keyword>
<dbReference type="InterPro" id="IPR018060">
    <property type="entry name" value="HTH_AraC"/>
</dbReference>
<keyword evidence="3" id="KW-0804">Transcription</keyword>
<feature type="transmembrane region" description="Helical" evidence="4">
    <location>
        <begin position="6"/>
        <end position="21"/>
    </location>
</feature>
<dbReference type="Proteomes" id="UP000271193">
    <property type="component" value="Chromosome"/>
</dbReference>
<evidence type="ECO:0000256" key="2">
    <source>
        <dbReference type="ARBA" id="ARBA00023125"/>
    </source>
</evidence>
<keyword evidence="4" id="KW-1133">Transmembrane helix</keyword>
<dbReference type="EMBL" id="CP033932">
    <property type="protein sequence ID" value="AZB27393.1"/>
    <property type="molecule type" value="Genomic_DNA"/>
</dbReference>
<evidence type="ECO:0000256" key="3">
    <source>
        <dbReference type="ARBA" id="ARBA00023163"/>
    </source>
</evidence>
<feature type="transmembrane region" description="Helical" evidence="4">
    <location>
        <begin position="192"/>
        <end position="209"/>
    </location>
</feature>
<dbReference type="GO" id="GO:0043565">
    <property type="term" value="F:sequence-specific DNA binding"/>
    <property type="evidence" value="ECO:0007669"/>
    <property type="project" value="InterPro"/>
</dbReference>
<feature type="transmembrane region" description="Helical" evidence="4">
    <location>
        <begin position="160"/>
        <end position="180"/>
    </location>
</feature>
<reference evidence="7" key="1">
    <citation type="submission" date="2018-11" db="EMBL/GenBank/DDBJ databases">
        <title>Proposal to divide the Flavobacteriaceae and reorganize its genera based on Amino Acid Identity values calculated from whole genome sequences.</title>
        <authorList>
            <person name="Nicholson A.C."/>
            <person name="Gulvik C.A."/>
            <person name="Whitney A.M."/>
            <person name="Humrighouse B.W."/>
            <person name="Bell M."/>
            <person name="Holmes B."/>
            <person name="Steigerwalt A.G."/>
            <person name="Villarma A."/>
            <person name="Sheth M."/>
            <person name="Batra D."/>
            <person name="Pryor J."/>
            <person name="Bernardet J.-F."/>
            <person name="Hugo C."/>
            <person name="Kampfer P."/>
            <person name="Newman J."/>
            <person name="McQuiston J.R."/>
        </authorList>
    </citation>
    <scope>NUCLEOTIDE SEQUENCE [LARGE SCALE GENOMIC DNA]</scope>
    <source>
        <strain evidence="7">G0229</strain>
    </source>
</reference>
<name>A0A3G6THI1_9FLAO</name>
<keyword evidence="4" id="KW-0472">Membrane</keyword>